<dbReference type="eggNOG" id="COG0433">
    <property type="taxonomic scope" value="Bacteria"/>
</dbReference>
<accession>N2BJC8</accession>
<name>N2BJC8_9FIRM</name>
<keyword evidence="3" id="KW-1185">Reference proteome</keyword>
<dbReference type="Proteomes" id="UP000012589">
    <property type="component" value="Unassembled WGS sequence"/>
</dbReference>
<evidence type="ECO:0000313" key="2">
    <source>
        <dbReference type="EMBL" id="EMZ36929.1"/>
    </source>
</evidence>
<feature type="domain" description="Helicase HerA central" evidence="1">
    <location>
        <begin position="145"/>
        <end position="333"/>
    </location>
</feature>
<dbReference type="Pfam" id="PF01935">
    <property type="entry name" value="DUF87"/>
    <property type="match status" value="1"/>
</dbReference>
<dbReference type="OrthoDB" id="9806951at2"/>
<dbReference type="PATRIC" id="fig|1235802.3.peg.635"/>
<proteinExistence type="predicted"/>
<dbReference type="InterPro" id="IPR027417">
    <property type="entry name" value="P-loop_NTPase"/>
</dbReference>
<comment type="caution">
    <text evidence="2">The sequence shown here is derived from an EMBL/GenBank/DDBJ whole genome shotgun (WGS) entry which is preliminary data.</text>
</comment>
<dbReference type="HOGENOM" id="CLU_378891_0_0_9"/>
<organism evidence="2 3">
    <name type="scientific">Eubacterium plexicaudatum ASF492</name>
    <dbReference type="NCBI Taxonomy" id="1235802"/>
    <lineage>
        <taxon>Bacteria</taxon>
        <taxon>Bacillati</taxon>
        <taxon>Bacillota</taxon>
        <taxon>Clostridia</taxon>
        <taxon>Eubacteriales</taxon>
        <taxon>Eubacteriaceae</taxon>
        <taxon>Eubacterium</taxon>
    </lineage>
</organism>
<gene>
    <name evidence="2" type="ORF">C823_00604</name>
</gene>
<evidence type="ECO:0000259" key="1">
    <source>
        <dbReference type="Pfam" id="PF01935"/>
    </source>
</evidence>
<dbReference type="Gene3D" id="3.40.50.300">
    <property type="entry name" value="P-loop containing nucleotide triphosphate hydrolases"/>
    <property type="match status" value="2"/>
</dbReference>
<sequence length="731" mass="82190">MWNSACYVIADDVATATMGTSTLAALFSGDSQAAPRAYYNQWDATNPAERERVLEYIQNLQHPVIDVTMLQQITDSTCKTTTTPYQTEKITPAMMISGKEIPTIMGLPRKSVPGIVVDSMAEFGRNIPEKWKKRVKRPILFGNVYHMGQEEKTKTFLDLDTFASHMFICGASGSGKSNTTYNLLQKLIDNRIPFLVIEPAKGEYKIEFADLPGINIFTADESPYRLLQINPFEFSAGIHIREHLDNIVQVVSACWPLYGAMPGLLKRAFEQVYIEHGWDLEHSERIVNRGSKFPVFNDLVIVLEHIINESPYSAQTKGDYKGALLNRVSSLCNGFEGQIFGRSIGIPDSTLFNKNTIIDLSSIGLDETRALIMGILIIKLKNYRKTAATGPNSNLVHVTVLEEAHNILKRCSQETSIDSGNVQGAAVGSLCRCIAEMRSAGEGFMIIDQSPGAVDEAAIKNTAIKICMRLPSKKDCEEIGAALSLNDNQIRELSRLDIGVAAIFHAGWTDTLLARMGDIWDKRYRQATLPILDNGTFTRVQGAILQLMYQNIQEGLVYSILDDVQGLLDFLCKGPGAVKPVLPDSKQQELLDEVQVFLENNDEYIKGKRLKDLRRVFFDFAFDFIRLDSVMKIFPLSGVNTKMTLDPLNAKEIRATLKWEKEVRSGVSRYLYMPEECDPERAYKWPLSPADAEYFWPIYAGILDRFSKRYSEDFRYSNAINYLNSVKHFSS</sequence>
<reference evidence="2 3" key="1">
    <citation type="journal article" date="2014" name="Genome Announc.">
        <title>Draft genome sequences of the altered schaedler flora, a defined bacterial community from gnotobiotic mice.</title>
        <authorList>
            <person name="Wannemuehler M.J."/>
            <person name="Overstreet A.M."/>
            <person name="Ward D.V."/>
            <person name="Phillips G.J."/>
        </authorList>
    </citation>
    <scope>NUCLEOTIDE SEQUENCE [LARGE SCALE GENOMIC DNA]</scope>
    <source>
        <strain evidence="2 3">ASF492</strain>
    </source>
</reference>
<dbReference type="SUPFAM" id="SSF52540">
    <property type="entry name" value="P-loop containing nucleoside triphosphate hydrolases"/>
    <property type="match status" value="1"/>
</dbReference>
<evidence type="ECO:0000313" key="3">
    <source>
        <dbReference type="Proteomes" id="UP000012589"/>
    </source>
</evidence>
<protein>
    <recommendedName>
        <fullName evidence="1">Helicase HerA central domain-containing protein</fullName>
    </recommendedName>
</protein>
<dbReference type="InterPro" id="IPR008571">
    <property type="entry name" value="HerA-like"/>
</dbReference>
<dbReference type="EMBL" id="AQFT01000018">
    <property type="protein sequence ID" value="EMZ36929.1"/>
    <property type="molecule type" value="Genomic_DNA"/>
</dbReference>
<dbReference type="InterPro" id="IPR002789">
    <property type="entry name" value="HerA_central"/>
</dbReference>
<dbReference type="PANTHER" id="PTHR42957">
    <property type="entry name" value="HELICASE MJ1565-RELATED"/>
    <property type="match status" value="1"/>
</dbReference>
<dbReference type="AlphaFoldDB" id="N2BJC8"/>
<dbReference type="PANTHER" id="PTHR42957:SF1">
    <property type="entry name" value="HELICASE MJ1565-RELATED"/>
    <property type="match status" value="1"/>
</dbReference>
<dbReference type="STRING" id="1235802.C823_00604"/>